<organism evidence="2 3">
    <name type="scientific">Arcicella rigui</name>
    <dbReference type="NCBI Taxonomy" id="797020"/>
    <lineage>
        <taxon>Bacteria</taxon>
        <taxon>Pseudomonadati</taxon>
        <taxon>Bacteroidota</taxon>
        <taxon>Cytophagia</taxon>
        <taxon>Cytophagales</taxon>
        <taxon>Flectobacillaceae</taxon>
        <taxon>Arcicella</taxon>
    </lineage>
</organism>
<dbReference type="InterPro" id="IPR025665">
    <property type="entry name" value="Beta-barrel_OMP_2"/>
</dbReference>
<dbReference type="Pfam" id="PF13568">
    <property type="entry name" value="OMP_b-brl_2"/>
    <property type="match status" value="1"/>
</dbReference>
<keyword evidence="3" id="KW-1185">Reference proteome</keyword>
<feature type="domain" description="Outer membrane protein beta-barrel" evidence="1">
    <location>
        <begin position="21"/>
        <end position="171"/>
    </location>
</feature>
<evidence type="ECO:0000313" key="3">
    <source>
        <dbReference type="Proteomes" id="UP001302949"/>
    </source>
</evidence>
<name>A0ABU5Q708_9BACT</name>
<dbReference type="Proteomes" id="UP001302949">
    <property type="component" value="Unassembled WGS sequence"/>
</dbReference>
<protein>
    <submittedName>
        <fullName evidence="2">Porin family protein</fullName>
    </submittedName>
</protein>
<gene>
    <name evidence="2" type="ORF">VB248_05300</name>
</gene>
<reference evidence="2 3" key="1">
    <citation type="submission" date="2023-12" db="EMBL/GenBank/DDBJ databases">
        <title>Novel species of the genus Arcicella isolated from rivers.</title>
        <authorList>
            <person name="Lu H."/>
        </authorList>
    </citation>
    <scope>NUCLEOTIDE SEQUENCE [LARGE SCALE GENOMIC DNA]</scope>
    <source>
        <strain evidence="2 3">KCTC 23307</strain>
    </source>
</reference>
<evidence type="ECO:0000313" key="2">
    <source>
        <dbReference type="EMBL" id="MEA5138533.1"/>
    </source>
</evidence>
<evidence type="ECO:0000259" key="1">
    <source>
        <dbReference type="Pfam" id="PF13568"/>
    </source>
</evidence>
<dbReference type="RefSeq" id="WP_323295702.1">
    <property type="nucleotide sequence ID" value="NZ_JAYFUM010000006.1"/>
</dbReference>
<dbReference type="SUPFAM" id="SSF56925">
    <property type="entry name" value="OMPA-like"/>
    <property type="match status" value="1"/>
</dbReference>
<accession>A0ABU5Q708</accession>
<comment type="caution">
    <text evidence="2">The sequence shown here is derived from an EMBL/GenBank/DDBJ whole genome shotgun (WGS) entry which is preliminary data.</text>
</comment>
<proteinExistence type="predicted"/>
<dbReference type="EMBL" id="JAYFUM010000006">
    <property type="protein sequence ID" value="MEA5138533.1"/>
    <property type="molecule type" value="Genomic_DNA"/>
</dbReference>
<sequence length="195" mass="21157">MKKLIVLGVILFTTNSFGQSPIKNLLQRLQFGVKGGANYSNFNNANFDTDALLGFHAGAIVGLKLTEGLSIQEEFLFSTQGAKLKGSLWGSQDAKIYYLAVPFLLKYRTESGIYFEAGPQVGMKLKEDISGLNGSEFAKKVDVAAVGGLGYQTESGLGIGARYIYGISKLSNLDLPIIKNDFTNNSAQVSIFYLF</sequence>
<dbReference type="InterPro" id="IPR011250">
    <property type="entry name" value="OMP/PagP_B-barrel"/>
</dbReference>